<evidence type="ECO:0000259" key="2">
    <source>
        <dbReference type="Pfam" id="PF13976"/>
    </source>
</evidence>
<accession>A0ABD3AEK1</accession>
<reference evidence="5 6" key="1">
    <citation type="submission" date="2024-11" db="EMBL/GenBank/DDBJ databases">
        <title>A near-complete genome assembly of Cinchona calisaya.</title>
        <authorList>
            <person name="Lian D.C."/>
            <person name="Zhao X.W."/>
            <person name="Wei L."/>
        </authorList>
    </citation>
    <scope>NUCLEOTIDE SEQUENCE [LARGE SCALE GENOMIC DNA]</scope>
    <source>
        <tissue evidence="5">Nenye</tissue>
    </source>
</reference>
<dbReference type="AlphaFoldDB" id="A0ABD3AEK1"/>
<evidence type="ECO:0000259" key="1">
    <source>
        <dbReference type="Pfam" id="PF03101"/>
    </source>
</evidence>
<dbReference type="Pfam" id="PF03101">
    <property type="entry name" value="FAR1"/>
    <property type="match status" value="1"/>
</dbReference>
<dbReference type="Pfam" id="PF22936">
    <property type="entry name" value="Pol_BBD"/>
    <property type="match status" value="1"/>
</dbReference>
<feature type="domain" description="Retrovirus-related Pol polyprotein from transposon TNT 1-94-like beta-barrel" evidence="3">
    <location>
        <begin position="66"/>
        <end position="147"/>
    </location>
</feature>
<dbReference type="Proteomes" id="UP001630127">
    <property type="component" value="Unassembled WGS sequence"/>
</dbReference>
<dbReference type="Pfam" id="PF25597">
    <property type="entry name" value="SH3_retrovirus"/>
    <property type="match status" value="1"/>
</dbReference>
<evidence type="ECO:0000313" key="6">
    <source>
        <dbReference type="Proteomes" id="UP001630127"/>
    </source>
</evidence>
<feature type="domain" description="FAR1" evidence="1">
    <location>
        <begin position="311"/>
        <end position="401"/>
    </location>
</feature>
<comment type="caution">
    <text evidence="5">The sequence shown here is derived from an EMBL/GenBank/DDBJ whole genome shotgun (WGS) entry which is preliminary data.</text>
</comment>
<dbReference type="PANTHER" id="PTHR46328">
    <property type="entry name" value="FAR-RED IMPAIRED RESPONSIVE (FAR1) FAMILY PROTEIN-RELATED"/>
    <property type="match status" value="1"/>
</dbReference>
<dbReference type="InterPro" id="IPR057670">
    <property type="entry name" value="SH3_retrovirus"/>
</dbReference>
<dbReference type="EMBL" id="JBJUIK010000004">
    <property type="protein sequence ID" value="KAL3530251.1"/>
    <property type="molecule type" value="Genomic_DNA"/>
</dbReference>
<dbReference type="InterPro" id="IPR004330">
    <property type="entry name" value="FAR1_DNA_bnd_dom"/>
</dbReference>
<evidence type="ECO:0000259" key="3">
    <source>
        <dbReference type="Pfam" id="PF22936"/>
    </source>
</evidence>
<organism evidence="5 6">
    <name type="scientific">Cinchona calisaya</name>
    <dbReference type="NCBI Taxonomy" id="153742"/>
    <lineage>
        <taxon>Eukaryota</taxon>
        <taxon>Viridiplantae</taxon>
        <taxon>Streptophyta</taxon>
        <taxon>Embryophyta</taxon>
        <taxon>Tracheophyta</taxon>
        <taxon>Spermatophyta</taxon>
        <taxon>Magnoliopsida</taxon>
        <taxon>eudicotyledons</taxon>
        <taxon>Gunneridae</taxon>
        <taxon>Pentapetalae</taxon>
        <taxon>asterids</taxon>
        <taxon>lamiids</taxon>
        <taxon>Gentianales</taxon>
        <taxon>Rubiaceae</taxon>
        <taxon>Cinchonoideae</taxon>
        <taxon>Cinchoneae</taxon>
        <taxon>Cinchona</taxon>
    </lineage>
</organism>
<sequence>MAKIEGIKGHKAIKDEAMTIASNVERKDITPNFAVDECAFCCTTDQKDELALTTVNANPINYNVDWIIDFGCSNHMTGDKRKLTNLTKYKGGRVVVTVDNSRLPITHIGNVTILPRYNSHQVELQHVYHVPGMKKNLLSVSQLTASGNFVLFGPDEVKVYQNKKITGTPIMQGKWMETVYVMSAQEAYVDKARKNETPDLWHARLGHVSYHKLKIVMMKSMLKGLPQLDVRDDIVCADHFWSKFDEKAVRCIFVGYDNQRKGWRCIDPTSGKCYVSRNVLETSEKEWDNLDALKEEEIMNMTFDSEEEECEFYNRYAKLTGLSTRWSTRKAVDDGALTYRKWLCSRQGYREVKWFNLTNRKKEPKAISRERCNVMFSIKYDYKVQKFVVAKFIALHSHELASKNSIPFL</sequence>
<proteinExistence type="predicted"/>
<dbReference type="InterPro" id="IPR025724">
    <property type="entry name" value="GAG-pre-integrase_dom"/>
</dbReference>
<dbReference type="Pfam" id="PF13976">
    <property type="entry name" value="gag_pre-integrs"/>
    <property type="match status" value="1"/>
</dbReference>
<protein>
    <submittedName>
        <fullName evidence="5">Uncharacterized protein</fullName>
    </submittedName>
</protein>
<name>A0ABD3AEK1_9GENT</name>
<keyword evidence="6" id="KW-1185">Reference proteome</keyword>
<feature type="domain" description="Retroviral polymerase SH3-like" evidence="4">
    <location>
        <begin position="242"/>
        <end position="288"/>
    </location>
</feature>
<evidence type="ECO:0000313" key="5">
    <source>
        <dbReference type="EMBL" id="KAL3530251.1"/>
    </source>
</evidence>
<dbReference type="InterPro" id="IPR054722">
    <property type="entry name" value="PolX-like_BBD"/>
</dbReference>
<gene>
    <name evidence="5" type="ORF">ACH5RR_009573</name>
</gene>
<feature type="domain" description="GAG-pre-integrase" evidence="2">
    <location>
        <begin position="191"/>
        <end position="236"/>
    </location>
</feature>
<evidence type="ECO:0000259" key="4">
    <source>
        <dbReference type="Pfam" id="PF25597"/>
    </source>
</evidence>